<keyword evidence="2 3" id="KW-0472">Membrane</keyword>
<keyword evidence="3" id="KW-0812">Transmembrane</keyword>
<evidence type="ECO:0000313" key="4">
    <source>
        <dbReference type="EMBL" id="KAF8380843.1"/>
    </source>
</evidence>
<evidence type="ECO:0000256" key="3">
    <source>
        <dbReference type="SAM" id="Phobius"/>
    </source>
</evidence>
<dbReference type="PANTHER" id="PTHR31234">
    <property type="entry name" value="LATE EMBRYOGENESIS ABUNDANT (LEA) HYDROXYPROLINE-RICH GLYCOPROTEIN FAMILY"/>
    <property type="match status" value="1"/>
</dbReference>
<dbReference type="OMA" id="RYLCRLD"/>
<keyword evidence="5" id="KW-1185">Reference proteome</keyword>
<proteinExistence type="predicted"/>
<dbReference type="PANTHER" id="PTHR31234:SF66">
    <property type="entry name" value="LATE EMBRYOGENESIS ABUNDANT PROTEIN"/>
    <property type="match status" value="1"/>
</dbReference>
<comment type="caution">
    <text evidence="4">The sequence shown here is derived from an EMBL/GenBank/DDBJ whole genome shotgun (WGS) entry which is preliminary data.</text>
</comment>
<evidence type="ECO:0000256" key="1">
    <source>
        <dbReference type="ARBA" id="ARBA00004370"/>
    </source>
</evidence>
<reference evidence="4 5" key="1">
    <citation type="submission" date="2020-04" db="EMBL/GenBank/DDBJ databases">
        <title>Plant Genome Project.</title>
        <authorList>
            <person name="Zhang R.-G."/>
        </authorList>
    </citation>
    <scope>NUCLEOTIDE SEQUENCE [LARGE SCALE GENOMIC DNA]</scope>
    <source>
        <strain evidence="4">YNK0</strain>
        <tissue evidence="4">Leaf</tissue>
    </source>
</reference>
<dbReference type="GO" id="GO:0005886">
    <property type="term" value="C:plasma membrane"/>
    <property type="evidence" value="ECO:0007669"/>
    <property type="project" value="TreeGrafter"/>
</dbReference>
<gene>
    <name evidence="4" type="ORF">HHK36_028338</name>
</gene>
<dbReference type="GO" id="GO:0098542">
    <property type="term" value="P:defense response to other organism"/>
    <property type="evidence" value="ECO:0007669"/>
    <property type="project" value="InterPro"/>
</dbReference>
<dbReference type="EMBL" id="JABCRI010000021">
    <property type="protein sequence ID" value="KAF8380843.1"/>
    <property type="molecule type" value="Genomic_DNA"/>
</dbReference>
<feature type="transmembrane region" description="Helical" evidence="3">
    <location>
        <begin position="20"/>
        <end position="47"/>
    </location>
</feature>
<dbReference type="Proteomes" id="UP000655225">
    <property type="component" value="Unassembled WGS sequence"/>
</dbReference>
<comment type="subcellular location">
    <subcellularLocation>
        <location evidence="1">Membrane</location>
    </subcellularLocation>
</comment>
<protein>
    <recommendedName>
        <fullName evidence="6">Late embryogenesis abundant protein LEA-2 subgroup domain-containing protein</fullName>
    </recommendedName>
</protein>
<evidence type="ECO:0000313" key="5">
    <source>
        <dbReference type="Proteomes" id="UP000655225"/>
    </source>
</evidence>
<evidence type="ECO:0008006" key="6">
    <source>
        <dbReference type="Google" id="ProtNLM"/>
    </source>
</evidence>
<evidence type="ECO:0000256" key="2">
    <source>
        <dbReference type="ARBA" id="ARBA00023136"/>
    </source>
</evidence>
<dbReference type="OrthoDB" id="1875580at2759"/>
<dbReference type="AlphaFoldDB" id="A0A834YEN1"/>
<keyword evidence="3" id="KW-1133">Transmembrane helix</keyword>
<name>A0A834YEN1_TETSI</name>
<accession>A0A834YEN1</accession>
<organism evidence="4 5">
    <name type="scientific">Tetracentron sinense</name>
    <name type="common">Spur-leaf</name>
    <dbReference type="NCBI Taxonomy" id="13715"/>
    <lineage>
        <taxon>Eukaryota</taxon>
        <taxon>Viridiplantae</taxon>
        <taxon>Streptophyta</taxon>
        <taxon>Embryophyta</taxon>
        <taxon>Tracheophyta</taxon>
        <taxon>Spermatophyta</taxon>
        <taxon>Magnoliopsida</taxon>
        <taxon>Trochodendrales</taxon>
        <taxon>Trochodendraceae</taxon>
        <taxon>Tetracentron</taxon>
    </lineage>
</organism>
<dbReference type="InterPro" id="IPR044839">
    <property type="entry name" value="NDR1-like"/>
</dbReference>
<sequence>MSKHFPRRTNFLGPDRTTNPLIWGAAMICTIIAIAVIITGLVVLIGYKIIRPKVPFISVTFAHLDKISYDQTGLLNTQITLIIKAENDNVRAHASFSDIKFLLHFNALQIAQLRAAPFDVPKNNSVDLKYVIPSLSIPLEPDAMEDVNISLMQDKISFNLKGNVRTRWRVGVIGSIKFWGSLSCQLQFFPSNGSSTYSHCSTKSK</sequence>